<feature type="compositionally biased region" description="Basic and acidic residues" evidence="1">
    <location>
        <begin position="53"/>
        <end position="68"/>
    </location>
</feature>
<accession>A0ABU5CMV1</accession>
<evidence type="ECO:0000313" key="3">
    <source>
        <dbReference type="Proteomes" id="UP001228376"/>
    </source>
</evidence>
<dbReference type="PANTHER" id="PTHR37804">
    <property type="entry name" value="CDAA REGULATORY PROTEIN CDAR"/>
    <property type="match status" value="1"/>
</dbReference>
<organism evidence="2 3">
    <name type="scientific">Tigheibacillus jepli</name>
    <dbReference type="NCBI Taxonomy" id="3035914"/>
    <lineage>
        <taxon>Bacteria</taxon>
        <taxon>Bacillati</taxon>
        <taxon>Bacillota</taxon>
        <taxon>Bacilli</taxon>
        <taxon>Bacillales</taxon>
        <taxon>Bacillaceae</taxon>
        <taxon>Tigheibacillus</taxon>
    </lineage>
</organism>
<dbReference type="Pfam" id="PF07949">
    <property type="entry name" value="YbbR"/>
    <property type="match status" value="1"/>
</dbReference>
<dbReference type="Proteomes" id="UP001228376">
    <property type="component" value="Unassembled WGS sequence"/>
</dbReference>
<keyword evidence="3" id="KW-1185">Reference proteome</keyword>
<dbReference type="InterPro" id="IPR053154">
    <property type="entry name" value="c-di-AMP_regulator"/>
</dbReference>
<dbReference type="PANTHER" id="PTHR37804:SF1">
    <property type="entry name" value="CDAA REGULATORY PROTEIN CDAR"/>
    <property type="match status" value="1"/>
</dbReference>
<dbReference type="RefSeq" id="WP_320385164.1">
    <property type="nucleotide sequence ID" value="NZ_JAROCA020000003.1"/>
</dbReference>
<evidence type="ECO:0000256" key="1">
    <source>
        <dbReference type="SAM" id="MobiDB-lite"/>
    </source>
</evidence>
<proteinExistence type="predicted"/>
<dbReference type="InterPro" id="IPR012505">
    <property type="entry name" value="YbbR"/>
</dbReference>
<comment type="caution">
    <text evidence="2">The sequence shown here is derived from an EMBL/GenBank/DDBJ whole genome shotgun (WGS) entry which is preliminary data.</text>
</comment>
<gene>
    <name evidence="2" type="ORF">P5G51_018915</name>
</gene>
<evidence type="ECO:0000313" key="2">
    <source>
        <dbReference type="EMBL" id="MDY0407129.1"/>
    </source>
</evidence>
<dbReference type="Gene3D" id="2.170.120.30">
    <property type="match status" value="1"/>
</dbReference>
<protein>
    <submittedName>
        <fullName evidence="2">CdaR family protein</fullName>
    </submittedName>
</protein>
<name>A0ABU5CMV1_9BACI</name>
<sequence>MKPKQPSIDVTVSGDDETVSKLKKNDFHAAVNVSGLDEGKHDVPVEVEGPSDIDIKSSQKDATVDITK</sequence>
<dbReference type="EMBL" id="JAROCA020000003">
    <property type="protein sequence ID" value="MDY0407129.1"/>
    <property type="molecule type" value="Genomic_DNA"/>
</dbReference>
<feature type="region of interest" description="Disordered" evidence="1">
    <location>
        <begin position="40"/>
        <end position="68"/>
    </location>
</feature>
<reference evidence="2 3" key="1">
    <citation type="submission" date="2023-10" db="EMBL/GenBank/DDBJ databases">
        <title>179-bfca-hs.</title>
        <authorList>
            <person name="Miliotis G."/>
            <person name="Sengupta P."/>
            <person name="Hameed A."/>
            <person name="Chuvochina M."/>
            <person name="Mcdonagh F."/>
            <person name="Simpson A.C."/>
            <person name="Singh N.K."/>
            <person name="Rekha P.D."/>
            <person name="Raman K."/>
            <person name="Hugenholtz P."/>
            <person name="Venkateswaran K."/>
        </authorList>
    </citation>
    <scope>NUCLEOTIDE SEQUENCE [LARGE SCALE GENOMIC DNA]</scope>
    <source>
        <strain evidence="2 3">179-BFC-A-HS</strain>
    </source>
</reference>